<dbReference type="GO" id="GO:0008720">
    <property type="term" value="F:D-lactate dehydrogenase (NAD+) activity"/>
    <property type="evidence" value="ECO:0007669"/>
    <property type="project" value="TreeGrafter"/>
</dbReference>
<evidence type="ECO:0000313" key="6">
    <source>
        <dbReference type="EMBL" id="GHE14450.1"/>
    </source>
</evidence>
<dbReference type="Pfam" id="PF01565">
    <property type="entry name" value="FAD_binding_4"/>
    <property type="match status" value="1"/>
</dbReference>
<dbReference type="Gene3D" id="3.40.462.10">
    <property type="entry name" value="FAD-linked oxidases, C-terminal domain"/>
    <property type="match status" value="1"/>
</dbReference>
<dbReference type="InterPro" id="IPR006094">
    <property type="entry name" value="Oxid_FAD_bind_N"/>
</dbReference>
<proteinExistence type="predicted"/>
<keyword evidence="2" id="KW-0285">Flavoprotein</keyword>
<dbReference type="InterPro" id="IPR016171">
    <property type="entry name" value="Vanillyl_alc_oxidase_C-sub2"/>
</dbReference>
<name>A0A919D8Z7_9ACTN</name>
<dbReference type="GO" id="GO:0004458">
    <property type="term" value="F:D-lactate dehydrogenase (cytochrome) activity"/>
    <property type="evidence" value="ECO:0007669"/>
    <property type="project" value="TreeGrafter"/>
</dbReference>
<comment type="caution">
    <text evidence="6">The sequence shown here is derived from an EMBL/GenBank/DDBJ whole genome shotgun (WGS) entry which is preliminary data.</text>
</comment>
<evidence type="ECO:0000256" key="4">
    <source>
        <dbReference type="ARBA" id="ARBA00023002"/>
    </source>
</evidence>
<accession>A0A919D8Z7</accession>
<dbReference type="Gene3D" id="3.30.43.10">
    <property type="entry name" value="Uridine Diphospho-n-acetylenolpyruvylglucosamine Reductase, domain 2"/>
    <property type="match status" value="1"/>
</dbReference>
<organism evidence="6 7">
    <name type="scientific">Streptomyces alanosinicus</name>
    <dbReference type="NCBI Taxonomy" id="68171"/>
    <lineage>
        <taxon>Bacteria</taxon>
        <taxon>Bacillati</taxon>
        <taxon>Actinomycetota</taxon>
        <taxon>Actinomycetes</taxon>
        <taxon>Kitasatosporales</taxon>
        <taxon>Streptomycetaceae</taxon>
        <taxon>Streptomyces</taxon>
    </lineage>
</organism>
<dbReference type="Proteomes" id="UP000655443">
    <property type="component" value="Unassembled WGS sequence"/>
</dbReference>
<evidence type="ECO:0000256" key="3">
    <source>
        <dbReference type="ARBA" id="ARBA00022827"/>
    </source>
</evidence>
<evidence type="ECO:0000256" key="2">
    <source>
        <dbReference type="ARBA" id="ARBA00022630"/>
    </source>
</evidence>
<dbReference type="PROSITE" id="PS51387">
    <property type="entry name" value="FAD_PCMH"/>
    <property type="match status" value="1"/>
</dbReference>
<keyword evidence="4" id="KW-0560">Oxidoreductase</keyword>
<dbReference type="InterPro" id="IPR016169">
    <property type="entry name" value="FAD-bd_PCMH_sub2"/>
</dbReference>
<keyword evidence="3" id="KW-0274">FAD</keyword>
<keyword evidence="7" id="KW-1185">Reference proteome</keyword>
<dbReference type="Gene3D" id="1.10.45.10">
    <property type="entry name" value="Vanillyl-alcohol Oxidase, Chain A, domain 4"/>
    <property type="match status" value="1"/>
</dbReference>
<dbReference type="SUPFAM" id="SSF55103">
    <property type="entry name" value="FAD-linked oxidases, C-terminal domain"/>
    <property type="match status" value="1"/>
</dbReference>
<evidence type="ECO:0000259" key="5">
    <source>
        <dbReference type="PROSITE" id="PS51387"/>
    </source>
</evidence>
<dbReference type="InterPro" id="IPR004113">
    <property type="entry name" value="FAD-bd_oxidored_4_C"/>
</dbReference>
<dbReference type="InterPro" id="IPR016166">
    <property type="entry name" value="FAD-bd_PCMH"/>
</dbReference>
<comment type="cofactor">
    <cofactor evidence="1">
        <name>FAD</name>
        <dbReference type="ChEBI" id="CHEBI:57692"/>
    </cofactor>
</comment>
<dbReference type="AlphaFoldDB" id="A0A919D8Z7"/>
<sequence>MTRPLPPHFSESDLTSALNSLRDTLGAARVFTEESELAQYRDPFPVLEADHFSPSAVVLPHTVEEIQEVVRIATSSGLPLSPISTGKNLGFGGAAPRLPGAVIVDLRRMNRILEVSEKFGYALVEPGVTYFDLHQHLQQHGSRLMLDVPDLAWGSIVGNTLERGVGYTPYGDHLSIQCGMEVVLADGDVVRTGMGALPGSNTWQLFKYGYGPQFDPMFTQSNFGIVTKIGIWLMPRPAGYQAYMITLPREEDLGPFVDALRPLRLDGTISHVPTLRSLLLDAAAVAPRSAFHPGPGPIPDSVARRISEDLGIGRWNFYGALYGPDAVRAATWSVIRDALSGIPGAGFHFAGEHPSPVLATRAKIMAGLPNLETYDILQWHDNGGHIDFAPVSPATGEDAMRQYELARDRCLEAGKDYMGNFIVGRREMHHICMLMFDTASPEDRATTLELCRTLIKEAADLGYGEYRVHPALMDDIAATFSYHDGSLMRLSEKIKDALDPAGVLAPGKQGIWPRHLRGSGL</sequence>
<dbReference type="EMBL" id="BMVG01000050">
    <property type="protein sequence ID" value="GHE14450.1"/>
    <property type="molecule type" value="Genomic_DNA"/>
</dbReference>
<reference evidence="6" key="1">
    <citation type="journal article" date="2014" name="Int. J. Syst. Evol. Microbiol.">
        <title>Complete genome sequence of Corynebacterium casei LMG S-19264T (=DSM 44701T), isolated from a smear-ripened cheese.</title>
        <authorList>
            <consortium name="US DOE Joint Genome Institute (JGI-PGF)"/>
            <person name="Walter F."/>
            <person name="Albersmeier A."/>
            <person name="Kalinowski J."/>
            <person name="Ruckert C."/>
        </authorList>
    </citation>
    <scope>NUCLEOTIDE SEQUENCE</scope>
    <source>
        <strain evidence="6">JCM 4714</strain>
    </source>
</reference>
<dbReference type="GO" id="GO:1903457">
    <property type="term" value="P:lactate catabolic process"/>
    <property type="evidence" value="ECO:0007669"/>
    <property type="project" value="TreeGrafter"/>
</dbReference>
<evidence type="ECO:0000256" key="1">
    <source>
        <dbReference type="ARBA" id="ARBA00001974"/>
    </source>
</evidence>
<dbReference type="InterPro" id="IPR016167">
    <property type="entry name" value="FAD-bd_PCMH_sub1"/>
</dbReference>
<dbReference type="SUPFAM" id="SSF56176">
    <property type="entry name" value="FAD-binding/transporter-associated domain-like"/>
    <property type="match status" value="1"/>
</dbReference>
<gene>
    <name evidence="6" type="ORF">GCM10010339_85180</name>
</gene>
<dbReference type="GO" id="GO:0071949">
    <property type="term" value="F:FAD binding"/>
    <property type="evidence" value="ECO:0007669"/>
    <property type="project" value="InterPro"/>
</dbReference>
<protein>
    <submittedName>
        <fullName evidence="6">4-cresol dehydrogenase</fullName>
    </submittedName>
</protein>
<dbReference type="InterPro" id="IPR016164">
    <property type="entry name" value="FAD-linked_Oxase-like_C"/>
</dbReference>
<evidence type="ECO:0000313" key="7">
    <source>
        <dbReference type="Proteomes" id="UP000655443"/>
    </source>
</evidence>
<reference evidence="6" key="2">
    <citation type="submission" date="2020-09" db="EMBL/GenBank/DDBJ databases">
        <authorList>
            <person name="Sun Q."/>
            <person name="Ohkuma M."/>
        </authorList>
    </citation>
    <scope>NUCLEOTIDE SEQUENCE</scope>
    <source>
        <strain evidence="6">JCM 4714</strain>
    </source>
</reference>
<dbReference type="PANTHER" id="PTHR11748">
    <property type="entry name" value="D-LACTATE DEHYDROGENASE"/>
    <property type="match status" value="1"/>
</dbReference>
<dbReference type="Pfam" id="PF02913">
    <property type="entry name" value="FAD-oxidase_C"/>
    <property type="match status" value="1"/>
</dbReference>
<dbReference type="RefSeq" id="WP_189958922.1">
    <property type="nucleotide sequence ID" value="NZ_BMVG01000050.1"/>
</dbReference>
<dbReference type="InterPro" id="IPR036318">
    <property type="entry name" value="FAD-bd_PCMH-like_sf"/>
</dbReference>
<dbReference type="InterPro" id="IPR016170">
    <property type="entry name" value="Cytok_DH_C_sf"/>
</dbReference>
<feature type="domain" description="FAD-binding PCMH-type" evidence="5">
    <location>
        <begin position="50"/>
        <end position="236"/>
    </location>
</feature>
<dbReference type="PANTHER" id="PTHR11748:SF114">
    <property type="entry name" value="ARYL-ALCOHOL OXIDASE VANILLYL-ALCOHOL OXIDASE (AFU_ORTHOLOGUE AFUA_3G09500)-RELATED"/>
    <property type="match status" value="1"/>
</dbReference>
<dbReference type="Gene3D" id="3.30.465.10">
    <property type="match status" value="1"/>
</dbReference>